<reference evidence="1 2" key="1">
    <citation type="submission" date="2017-09" db="EMBL/GenBank/DDBJ databases">
        <title>Genomics of the genus Arcobacter.</title>
        <authorList>
            <person name="Perez-Cataluna A."/>
            <person name="Figueras M.J."/>
            <person name="Salas-Masso N."/>
        </authorList>
    </citation>
    <scope>NUCLEOTIDE SEQUENCE [LARGE SCALE GENOMIC DNA]</scope>
    <source>
        <strain evidence="1 2">CECT 7834</strain>
    </source>
</reference>
<proteinExistence type="predicted"/>
<protein>
    <submittedName>
        <fullName evidence="1">Uncharacterized protein</fullName>
    </submittedName>
</protein>
<name>A0A6M8NTQ9_9BACT</name>
<evidence type="ECO:0000313" key="1">
    <source>
        <dbReference type="EMBL" id="RXI40240.1"/>
    </source>
</evidence>
<comment type="caution">
    <text evidence="1">The sequence shown here is derived from an EMBL/GenBank/DDBJ whole genome shotgun (WGS) entry which is preliminary data.</text>
</comment>
<evidence type="ECO:0000313" key="2">
    <source>
        <dbReference type="Proteomes" id="UP000290378"/>
    </source>
</evidence>
<gene>
    <name evidence="1" type="ORF">CP963_09160</name>
</gene>
<dbReference type="Proteomes" id="UP000290378">
    <property type="component" value="Unassembled WGS sequence"/>
</dbReference>
<organism evidence="1 2">
    <name type="scientific">Arcobacter cloacae</name>
    <dbReference type="NCBI Taxonomy" id="1054034"/>
    <lineage>
        <taxon>Bacteria</taxon>
        <taxon>Pseudomonadati</taxon>
        <taxon>Campylobacterota</taxon>
        <taxon>Epsilonproteobacteria</taxon>
        <taxon>Campylobacterales</taxon>
        <taxon>Arcobacteraceae</taxon>
        <taxon>Arcobacter</taxon>
    </lineage>
</organism>
<dbReference type="AlphaFoldDB" id="A0A6M8NTQ9"/>
<sequence>MKLNQLYNYFRLNKEEFFEKLEQCITKNNISTDNESYLTLKDIYEEVRKNEINEKIKITSGRLKIMTEKLKAKVKEDEC</sequence>
<dbReference type="RefSeq" id="WP_129013870.1">
    <property type="nucleotide sequence ID" value="NZ_CBCSEI010000006.1"/>
</dbReference>
<accession>A0A6M8NTQ9</accession>
<keyword evidence="2" id="KW-1185">Reference proteome</keyword>
<dbReference type="EMBL" id="NXII01000011">
    <property type="protein sequence ID" value="RXI40240.1"/>
    <property type="molecule type" value="Genomic_DNA"/>
</dbReference>